<sequence>MLAVYGLRPHEIFNLDLESLRSSEKVLTILDGKTGSRRVWPFPLEWWERWQLWDVCVPAVTGQCNADYGRRVQQFFKRSGIPFRPYDLRHAWAVRTLEYGLDLTLAAQQTSCGKNSPKLIDNACCVTPSVFGWEGG</sequence>
<evidence type="ECO:0000256" key="1">
    <source>
        <dbReference type="ARBA" id="ARBA00023172"/>
    </source>
</evidence>
<protein>
    <submittedName>
        <fullName evidence="2">Site-specific recombinase, phage integrase family protein</fullName>
    </submittedName>
</protein>
<proteinExistence type="predicted"/>
<dbReference type="InterPro" id="IPR013762">
    <property type="entry name" value="Integrase-like_cat_sf"/>
</dbReference>
<comment type="caution">
    <text evidence="2">The sequence shown here is derived from an EMBL/GenBank/DDBJ whole genome shotgun (WGS) entry which is preliminary data.</text>
</comment>
<dbReference type="GO" id="GO:0006310">
    <property type="term" value="P:DNA recombination"/>
    <property type="evidence" value="ECO:0007669"/>
    <property type="project" value="UniProtKB-KW"/>
</dbReference>
<organism evidence="2 3">
    <name type="scientific">Microseira wollei NIES-4236</name>
    <dbReference type="NCBI Taxonomy" id="2530354"/>
    <lineage>
        <taxon>Bacteria</taxon>
        <taxon>Bacillati</taxon>
        <taxon>Cyanobacteriota</taxon>
        <taxon>Cyanophyceae</taxon>
        <taxon>Oscillatoriophycideae</taxon>
        <taxon>Aerosakkonematales</taxon>
        <taxon>Aerosakkonemataceae</taxon>
        <taxon>Microseira</taxon>
    </lineage>
</organism>
<accession>A0AAV3XSP7</accession>
<evidence type="ECO:0000313" key="2">
    <source>
        <dbReference type="EMBL" id="GET44129.1"/>
    </source>
</evidence>
<dbReference type="InterPro" id="IPR011010">
    <property type="entry name" value="DNA_brk_join_enz"/>
</dbReference>
<dbReference type="EMBL" id="BLAY01000295">
    <property type="protein sequence ID" value="GET44129.1"/>
    <property type="molecule type" value="Genomic_DNA"/>
</dbReference>
<dbReference type="AlphaFoldDB" id="A0AAV3XSP7"/>
<dbReference type="SUPFAM" id="SSF56349">
    <property type="entry name" value="DNA breaking-rejoining enzymes"/>
    <property type="match status" value="1"/>
</dbReference>
<reference evidence="2" key="1">
    <citation type="submission" date="2019-10" db="EMBL/GenBank/DDBJ databases">
        <title>Draft genome sequece of Microseira wollei NIES-4236.</title>
        <authorList>
            <person name="Yamaguchi H."/>
            <person name="Suzuki S."/>
            <person name="Kawachi M."/>
        </authorList>
    </citation>
    <scope>NUCLEOTIDE SEQUENCE</scope>
    <source>
        <strain evidence="2">NIES-4236</strain>
    </source>
</reference>
<dbReference type="GO" id="GO:0015074">
    <property type="term" value="P:DNA integration"/>
    <property type="evidence" value="ECO:0007669"/>
    <property type="project" value="InterPro"/>
</dbReference>
<name>A0AAV3XSP7_9CYAN</name>
<keyword evidence="1" id="KW-0233">DNA recombination</keyword>
<dbReference type="Proteomes" id="UP001050975">
    <property type="component" value="Unassembled WGS sequence"/>
</dbReference>
<evidence type="ECO:0000313" key="3">
    <source>
        <dbReference type="Proteomes" id="UP001050975"/>
    </source>
</evidence>
<gene>
    <name evidence="2" type="ORF">MiSe_89550</name>
</gene>
<dbReference type="Gene3D" id="1.10.443.10">
    <property type="entry name" value="Intergrase catalytic core"/>
    <property type="match status" value="1"/>
</dbReference>
<dbReference type="GO" id="GO:0003677">
    <property type="term" value="F:DNA binding"/>
    <property type="evidence" value="ECO:0007669"/>
    <property type="project" value="InterPro"/>
</dbReference>
<keyword evidence="3" id="KW-1185">Reference proteome</keyword>